<proteinExistence type="inferred from homology"/>
<name>A0A0G1QRB7_9BACT</name>
<dbReference type="AlphaFoldDB" id="A0A0G1QRB7"/>
<keyword evidence="9 10" id="KW-0131">Cell cycle</keyword>
<keyword evidence="5 10" id="KW-0132">Cell division</keyword>
<feature type="transmembrane region" description="Helical" evidence="11">
    <location>
        <begin position="170"/>
        <end position="194"/>
    </location>
</feature>
<dbReference type="PANTHER" id="PTHR47755:SF1">
    <property type="entry name" value="CELL DIVISION PROTEIN FTSX"/>
    <property type="match status" value="1"/>
</dbReference>
<evidence type="ECO:0000256" key="6">
    <source>
        <dbReference type="ARBA" id="ARBA00022692"/>
    </source>
</evidence>
<evidence type="ECO:0000256" key="8">
    <source>
        <dbReference type="ARBA" id="ARBA00023136"/>
    </source>
</evidence>
<evidence type="ECO:0000256" key="9">
    <source>
        <dbReference type="ARBA" id="ARBA00023306"/>
    </source>
</evidence>
<reference evidence="14 15" key="1">
    <citation type="journal article" date="2015" name="Nature">
        <title>rRNA introns, odd ribosomes, and small enigmatic genomes across a large radiation of phyla.</title>
        <authorList>
            <person name="Brown C.T."/>
            <person name="Hug L.A."/>
            <person name="Thomas B.C."/>
            <person name="Sharon I."/>
            <person name="Castelle C.J."/>
            <person name="Singh A."/>
            <person name="Wilkins M.J."/>
            <person name="Williams K.H."/>
            <person name="Banfield J.F."/>
        </authorList>
    </citation>
    <scope>NUCLEOTIDE SEQUENCE [LARGE SCALE GENOMIC DNA]</scope>
</reference>
<comment type="caution">
    <text evidence="14">The sequence shown here is derived from an EMBL/GenBank/DDBJ whole genome shotgun (WGS) entry which is preliminary data.</text>
</comment>
<dbReference type="InterPro" id="IPR040690">
    <property type="entry name" value="FtsX_ECD"/>
</dbReference>
<dbReference type="Pfam" id="PF02687">
    <property type="entry name" value="FtsX"/>
    <property type="match status" value="1"/>
</dbReference>
<evidence type="ECO:0000256" key="5">
    <source>
        <dbReference type="ARBA" id="ARBA00022618"/>
    </source>
</evidence>
<keyword evidence="7 11" id="KW-1133">Transmembrane helix</keyword>
<comment type="similarity">
    <text evidence="2 10">Belongs to the ABC-4 integral membrane protein family. FtsX subfamily.</text>
</comment>
<evidence type="ECO:0000256" key="7">
    <source>
        <dbReference type="ARBA" id="ARBA00022989"/>
    </source>
</evidence>
<dbReference type="PIRSF" id="PIRSF003097">
    <property type="entry name" value="FtsX"/>
    <property type="match status" value="1"/>
</dbReference>
<evidence type="ECO:0000256" key="11">
    <source>
        <dbReference type="SAM" id="Phobius"/>
    </source>
</evidence>
<dbReference type="Gene3D" id="3.30.70.3040">
    <property type="match status" value="1"/>
</dbReference>
<feature type="transmembrane region" description="Helical" evidence="11">
    <location>
        <begin position="20"/>
        <end position="41"/>
    </location>
</feature>
<comment type="subcellular location">
    <subcellularLocation>
        <location evidence="1">Cell membrane</location>
        <topology evidence="1">Multi-pass membrane protein</topology>
    </subcellularLocation>
</comment>
<evidence type="ECO:0000256" key="1">
    <source>
        <dbReference type="ARBA" id="ARBA00004651"/>
    </source>
</evidence>
<keyword evidence="6 11" id="KW-0812">Transmembrane</keyword>
<evidence type="ECO:0000259" key="13">
    <source>
        <dbReference type="Pfam" id="PF18075"/>
    </source>
</evidence>
<dbReference type="Proteomes" id="UP000034831">
    <property type="component" value="Unassembled WGS sequence"/>
</dbReference>
<dbReference type="PANTHER" id="PTHR47755">
    <property type="entry name" value="CELL DIVISION PROTEIN FTSX"/>
    <property type="match status" value="1"/>
</dbReference>
<feature type="transmembrane region" description="Helical" evidence="11">
    <location>
        <begin position="269"/>
        <end position="297"/>
    </location>
</feature>
<feature type="transmembrane region" description="Helical" evidence="11">
    <location>
        <begin position="227"/>
        <end position="249"/>
    </location>
</feature>
<dbReference type="GO" id="GO:0005886">
    <property type="term" value="C:plasma membrane"/>
    <property type="evidence" value="ECO:0007669"/>
    <property type="project" value="UniProtKB-SubCell"/>
</dbReference>
<evidence type="ECO:0000313" key="14">
    <source>
        <dbReference type="EMBL" id="KKU47541.1"/>
    </source>
</evidence>
<feature type="domain" description="FtsX extracellular" evidence="13">
    <location>
        <begin position="55"/>
        <end position="146"/>
    </location>
</feature>
<evidence type="ECO:0000256" key="2">
    <source>
        <dbReference type="ARBA" id="ARBA00007379"/>
    </source>
</evidence>
<accession>A0A0G1QRB7</accession>
<dbReference type="Pfam" id="PF18075">
    <property type="entry name" value="FtsX_ECD"/>
    <property type="match status" value="1"/>
</dbReference>
<feature type="domain" description="ABC3 transporter permease C-terminal" evidence="12">
    <location>
        <begin position="178"/>
        <end position="300"/>
    </location>
</feature>
<evidence type="ECO:0000256" key="3">
    <source>
        <dbReference type="ARBA" id="ARBA00021907"/>
    </source>
</evidence>
<organism evidence="14 15">
    <name type="scientific">Candidatus Woesebacteria bacterium GW2011_GWF2_46_8</name>
    <dbReference type="NCBI Taxonomy" id="1618604"/>
    <lineage>
        <taxon>Bacteria</taxon>
        <taxon>Candidatus Woeseibacteriota</taxon>
    </lineage>
</organism>
<dbReference type="GO" id="GO:0051301">
    <property type="term" value="P:cell division"/>
    <property type="evidence" value="ECO:0007669"/>
    <property type="project" value="UniProtKB-KW"/>
</dbReference>
<dbReference type="InterPro" id="IPR004513">
    <property type="entry name" value="FtsX"/>
</dbReference>
<protein>
    <recommendedName>
        <fullName evidence="3 10">Cell division protein FtsX</fullName>
    </recommendedName>
</protein>
<dbReference type="InterPro" id="IPR003838">
    <property type="entry name" value="ABC3_permease_C"/>
</dbReference>
<evidence type="ECO:0000256" key="10">
    <source>
        <dbReference type="PIRNR" id="PIRNR003097"/>
    </source>
</evidence>
<keyword evidence="4 10" id="KW-1003">Cell membrane</keyword>
<gene>
    <name evidence="14" type="ORF">UX67_C0034G0006</name>
</gene>
<dbReference type="EMBL" id="LCNC01000034">
    <property type="protein sequence ID" value="KKU47541.1"/>
    <property type="molecule type" value="Genomic_DNA"/>
</dbReference>
<sequence length="304" mass="33117">MKIHLKTALGYIKRSPFQALAALFVLTLTFFVGTILAVLVYSSANLLNYFETRPQIITFLKDEITPENVSALQNKLSADVRVKDVRYVSKEEALEIYKQATSDNPLLSELVSPTIFPASLEFSVTDLSFAQEVINEIKEEGIVDSVGFTASLGGEKTLEDVVGRLRTLTLYLRIGGGVFVGVLAGTSLLVILVITGMRITTRRGEIEILNLIGATPAFIRSPIILEALIYSSVGAFVGWLLAFLIWLYATPALIGYFGDIPILPKGTLNLFGLFAIILVGELIIGLGLALSGSYLAVSRARRNR</sequence>
<evidence type="ECO:0000256" key="4">
    <source>
        <dbReference type="ARBA" id="ARBA00022475"/>
    </source>
</evidence>
<keyword evidence="8 10" id="KW-0472">Membrane</keyword>
<evidence type="ECO:0000259" key="12">
    <source>
        <dbReference type="Pfam" id="PF02687"/>
    </source>
</evidence>
<evidence type="ECO:0000313" key="15">
    <source>
        <dbReference type="Proteomes" id="UP000034831"/>
    </source>
</evidence>